<gene>
    <name evidence="1" type="ORF">M9H77_10877</name>
</gene>
<evidence type="ECO:0000313" key="2">
    <source>
        <dbReference type="Proteomes" id="UP001060085"/>
    </source>
</evidence>
<protein>
    <submittedName>
        <fullName evidence="1">Uncharacterized protein</fullName>
    </submittedName>
</protein>
<dbReference type="Proteomes" id="UP001060085">
    <property type="component" value="Linkage Group LG03"/>
</dbReference>
<proteinExistence type="predicted"/>
<comment type="caution">
    <text evidence="1">The sequence shown here is derived from an EMBL/GenBank/DDBJ whole genome shotgun (WGS) entry which is preliminary data.</text>
</comment>
<sequence>MSSNSKLKCVSWHYIYKSTISHLQATQFHFISSLTLTPPDNDLSLIGLRRRRSAPASTPLCTALLNLRCFSRRKRCILNTTAKMQSLYIPNRLPLTGGQSLSSVSYESNRLAFGGQQCSSVSFDFNRIRSSSSSSLALSCRKIQCCSSLLSSSPVMDEARFKEAARNGNVIPLYKCIFSDHLTPVIAYRCLVEEDDTEAPSFLFESVEPGFRASNVGRFSVVGAQPAMEIVAKENYVTILDHHRGKLTEKVVEDPMTVPREISESWKPQLINELPDTFCGGWVGYFSYDTVRYFEKKKLPFSSAPHDDRNLADIHLGLYDDVIVFDHVEKKVFVVHWVQLDQYPSIEKAYKDGMKRLEILLSKVQDIDPPRLSHGLVHMKTNNFGLSLNKSNMTRDEYRNAVLQAKEHILAGDIFQIVLSQRFEKRTYADPFEIYRALRVINPSPYMSYLQARGCILVASSPEILTKVKKGKIVNRPLAGTTRRGKTPYEDEMQEIQLLKDQKQCAEHVMLVDLGRNDVGKVSKPGSVNVEKLMTVERYSHVMHISSTVTGELLDHLTCWDALRAALPVGTVSGAPKVKAMELLDQFEVARRGPYSGGFGGISFSGDMDIALALRTIVFPTSSRYDTMYSYEDAANKRKEWIAHLQAGAGIVADSTPEDEQMECENKAAGLARAIELAESAFVNREPEQQKTQRDSFDALPLRKHAHLSSSWTPNGHNVRKFRVHCIR</sequence>
<reference evidence="2" key="1">
    <citation type="journal article" date="2023" name="Nat. Plants">
        <title>Single-cell RNA sequencing provides a high-resolution roadmap for understanding the multicellular compartmentation of specialized metabolism.</title>
        <authorList>
            <person name="Sun S."/>
            <person name="Shen X."/>
            <person name="Li Y."/>
            <person name="Li Y."/>
            <person name="Wang S."/>
            <person name="Li R."/>
            <person name="Zhang H."/>
            <person name="Shen G."/>
            <person name="Guo B."/>
            <person name="Wei J."/>
            <person name="Xu J."/>
            <person name="St-Pierre B."/>
            <person name="Chen S."/>
            <person name="Sun C."/>
        </authorList>
    </citation>
    <scope>NUCLEOTIDE SEQUENCE [LARGE SCALE GENOMIC DNA]</scope>
</reference>
<dbReference type="EMBL" id="CM044703">
    <property type="protein sequence ID" value="KAI5670513.1"/>
    <property type="molecule type" value="Genomic_DNA"/>
</dbReference>
<name>A0ACC0BD09_CATRO</name>
<organism evidence="1 2">
    <name type="scientific">Catharanthus roseus</name>
    <name type="common">Madagascar periwinkle</name>
    <name type="synonym">Vinca rosea</name>
    <dbReference type="NCBI Taxonomy" id="4058"/>
    <lineage>
        <taxon>Eukaryota</taxon>
        <taxon>Viridiplantae</taxon>
        <taxon>Streptophyta</taxon>
        <taxon>Embryophyta</taxon>
        <taxon>Tracheophyta</taxon>
        <taxon>Spermatophyta</taxon>
        <taxon>Magnoliopsida</taxon>
        <taxon>eudicotyledons</taxon>
        <taxon>Gunneridae</taxon>
        <taxon>Pentapetalae</taxon>
        <taxon>asterids</taxon>
        <taxon>lamiids</taxon>
        <taxon>Gentianales</taxon>
        <taxon>Apocynaceae</taxon>
        <taxon>Rauvolfioideae</taxon>
        <taxon>Vinceae</taxon>
        <taxon>Catharanthinae</taxon>
        <taxon>Catharanthus</taxon>
    </lineage>
</organism>
<evidence type="ECO:0000313" key="1">
    <source>
        <dbReference type="EMBL" id="KAI5670513.1"/>
    </source>
</evidence>
<keyword evidence="2" id="KW-1185">Reference proteome</keyword>
<accession>A0ACC0BD09</accession>